<accession>A0A285US43</accession>
<protein>
    <submittedName>
        <fullName evidence="1">Uncharacterized protein</fullName>
    </submittedName>
</protein>
<sequence length="68" mass="8238">MKRIGDFNEKEIQQLIQKIEPLICYSLIQTKPEFRDDLKQHLYESSLITLKKVRFREPQSLFIKSRVE</sequence>
<dbReference type="Proteomes" id="UP000219252">
    <property type="component" value="Unassembled WGS sequence"/>
</dbReference>
<organism evidence="1 2">
    <name type="scientific">Ureibacillus acetophenoni</name>
    <dbReference type="NCBI Taxonomy" id="614649"/>
    <lineage>
        <taxon>Bacteria</taxon>
        <taxon>Bacillati</taxon>
        <taxon>Bacillota</taxon>
        <taxon>Bacilli</taxon>
        <taxon>Bacillales</taxon>
        <taxon>Caryophanaceae</taxon>
        <taxon>Ureibacillus</taxon>
    </lineage>
</organism>
<dbReference type="EMBL" id="OBQC01000022">
    <property type="protein sequence ID" value="SOC44642.1"/>
    <property type="molecule type" value="Genomic_DNA"/>
</dbReference>
<name>A0A285US43_9BACL</name>
<keyword evidence="2" id="KW-1185">Reference proteome</keyword>
<gene>
    <name evidence="1" type="ORF">SAMN05877842_12229</name>
</gene>
<evidence type="ECO:0000313" key="1">
    <source>
        <dbReference type="EMBL" id="SOC44642.1"/>
    </source>
</evidence>
<evidence type="ECO:0000313" key="2">
    <source>
        <dbReference type="Proteomes" id="UP000219252"/>
    </source>
</evidence>
<reference evidence="2" key="1">
    <citation type="submission" date="2017-08" db="EMBL/GenBank/DDBJ databases">
        <authorList>
            <person name="Varghese N."/>
            <person name="Submissions S."/>
        </authorList>
    </citation>
    <scope>NUCLEOTIDE SEQUENCE [LARGE SCALE GENOMIC DNA]</scope>
    <source>
        <strain evidence="2">JC23</strain>
    </source>
</reference>
<dbReference type="RefSeq" id="WP_235864675.1">
    <property type="nucleotide sequence ID" value="NZ_OBQC01000022.1"/>
</dbReference>
<dbReference type="AlphaFoldDB" id="A0A285US43"/>
<proteinExistence type="predicted"/>